<evidence type="ECO:0000256" key="1">
    <source>
        <dbReference type="ARBA" id="ARBA00023224"/>
    </source>
</evidence>
<proteinExistence type="predicted"/>
<dbReference type="InterPro" id="IPR004089">
    <property type="entry name" value="MCPsignal_dom"/>
</dbReference>
<reference evidence="5 6" key="1">
    <citation type="submission" date="2023-04" db="EMBL/GenBank/DDBJ databases">
        <title>Fusibacter bizertensis strain WBS, isolated from littoral bottom sediments of the Arctic seas - biochemical and genomic analysis.</title>
        <authorList>
            <person name="Brioukhanov A.L."/>
        </authorList>
    </citation>
    <scope>NUCLEOTIDE SEQUENCE [LARGE SCALE GENOMIC DNA]</scope>
    <source>
        <strain evidence="5 6">WBS</strain>
    </source>
</reference>
<evidence type="ECO:0000313" key="5">
    <source>
        <dbReference type="EMBL" id="MDH8677638.1"/>
    </source>
</evidence>
<accession>A0ABT6NB43</accession>
<keyword evidence="3" id="KW-0472">Membrane</keyword>
<feature type="transmembrane region" description="Helical" evidence="3">
    <location>
        <begin position="105"/>
        <end position="125"/>
    </location>
</feature>
<dbReference type="Proteomes" id="UP001158045">
    <property type="component" value="Unassembled WGS sequence"/>
</dbReference>
<organism evidence="5 6">
    <name type="scientific">Fusibacter bizertensis</name>
    <dbReference type="NCBI Taxonomy" id="1488331"/>
    <lineage>
        <taxon>Bacteria</taxon>
        <taxon>Bacillati</taxon>
        <taxon>Bacillota</taxon>
        <taxon>Clostridia</taxon>
        <taxon>Eubacteriales</taxon>
        <taxon>Eubacteriales Family XII. Incertae Sedis</taxon>
        <taxon>Fusibacter</taxon>
    </lineage>
</organism>
<dbReference type="SUPFAM" id="SSF58104">
    <property type="entry name" value="Methyl-accepting chemotaxis protein (MCP) signaling domain"/>
    <property type="match status" value="1"/>
</dbReference>
<keyword evidence="3" id="KW-1133">Transmembrane helix</keyword>
<feature type="transmembrane region" description="Helical" evidence="3">
    <location>
        <begin position="145"/>
        <end position="161"/>
    </location>
</feature>
<comment type="caution">
    <text evidence="5">The sequence shown here is derived from an EMBL/GenBank/DDBJ whole genome shotgun (WGS) entry which is preliminary data.</text>
</comment>
<dbReference type="SMART" id="SM00283">
    <property type="entry name" value="MA"/>
    <property type="match status" value="1"/>
</dbReference>
<gene>
    <name evidence="5" type="ORF">QE109_05740</name>
</gene>
<dbReference type="RefSeq" id="WP_281093458.1">
    <property type="nucleotide sequence ID" value="NZ_JARYZI010000003.1"/>
</dbReference>
<dbReference type="EMBL" id="JARYZI010000003">
    <property type="protein sequence ID" value="MDH8677638.1"/>
    <property type="molecule type" value="Genomic_DNA"/>
</dbReference>
<keyword evidence="3" id="KW-0812">Transmembrane</keyword>
<feature type="transmembrane region" description="Helical" evidence="3">
    <location>
        <begin position="66"/>
        <end position="85"/>
    </location>
</feature>
<dbReference type="PROSITE" id="PS50111">
    <property type="entry name" value="CHEMOTAXIS_TRANSDUC_2"/>
    <property type="match status" value="1"/>
</dbReference>
<evidence type="ECO:0000256" key="3">
    <source>
        <dbReference type="SAM" id="Phobius"/>
    </source>
</evidence>
<dbReference type="PANTHER" id="PTHR32089">
    <property type="entry name" value="METHYL-ACCEPTING CHEMOTAXIS PROTEIN MCPB"/>
    <property type="match status" value="1"/>
</dbReference>
<dbReference type="PANTHER" id="PTHR32089:SF112">
    <property type="entry name" value="LYSOZYME-LIKE PROTEIN-RELATED"/>
    <property type="match status" value="1"/>
</dbReference>
<keyword evidence="6" id="KW-1185">Reference proteome</keyword>
<protein>
    <submittedName>
        <fullName evidence="5">Methyl-accepting chemotaxis protein</fullName>
    </submittedName>
</protein>
<feature type="transmembrane region" description="Helical" evidence="3">
    <location>
        <begin position="12"/>
        <end position="33"/>
    </location>
</feature>
<evidence type="ECO:0000313" key="6">
    <source>
        <dbReference type="Proteomes" id="UP001158045"/>
    </source>
</evidence>
<keyword evidence="1 2" id="KW-0807">Transducer</keyword>
<feature type="domain" description="Methyl-accepting transducer" evidence="4">
    <location>
        <begin position="206"/>
        <end position="446"/>
    </location>
</feature>
<dbReference type="Pfam" id="PF00015">
    <property type="entry name" value="MCPsignal"/>
    <property type="match status" value="1"/>
</dbReference>
<sequence length="491" mass="54174">MDYDYKRAIRANVGFVWAFSVILSITAFINGGVAYGIEAVTLTAAASIFSTIFSLLPINRVFKGEVIVTIPFLAAIGMSIVNGGISRMFNIYFLALIMQSLYFNLRLMIGFGLGSSTILSALYLIKPTFLLEPNLGLGDFIPRMGAYFCAFIVLLLLSKWGQETLRSAQEEGRKSKHAFDQLNLVFEKINQTSHSIDASASTAQVKMNDNLISIKEVNLSIESLSERVSNTSESLRDAKLRVEDSSDYVKETFDLMTTIETLFTGVNGKVDESGDSITEMQHKMKQIEEAIAQSHDTINILSTKMSDIYSFLDGISSIADQTNLLALNASIEAARAGEHGRGFAIVAEEIRKLSEESGQFADGIRKITKEFIASTELALDQANLGKIAMNQGNDNMSTLGAYYNEMKASFNTVSEELAKEAKLIEQIYNQFSFLEKAIEDASATLQNNNEKFIEIKSVMQHQVEISTDVNQEVNVINSHSKALTKLSQSSN</sequence>
<evidence type="ECO:0000256" key="2">
    <source>
        <dbReference type="PROSITE-ProRule" id="PRU00284"/>
    </source>
</evidence>
<evidence type="ECO:0000259" key="4">
    <source>
        <dbReference type="PROSITE" id="PS50111"/>
    </source>
</evidence>
<name>A0ABT6NB43_9FIRM</name>
<dbReference type="Gene3D" id="1.10.287.950">
    <property type="entry name" value="Methyl-accepting chemotaxis protein"/>
    <property type="match status" value="1"/>
</dbReference>